<gene>
    <name evidence="2" type="ORF">D5086_0000228750</name>
</gene>
<feature type="domain" description="MSP" evidence="1">
    <location>
        <begin position="4"/>
        <end position="136"/>
    </location>
</feature>
<comment type="caution">
    <text evidence="2">The sequence shown here is derived from an EMBL/GenBank/DDBJ whole genome shotgun (WGS) entry which is preliminary data.</text>
</comment>
<proteinExistence type="predicted"/>
<dbReference type="InterPro" id="IPR013783">
    <property type="entry name" value="Ig-like_fold"/>
</dbReference>
<dbReference type="InterPro" id="IPR008962">
    <property type="entry name" value="PapD-like_sf"/>
</dbReference>
<dbReference type="SUPFAM" id="SSF49354">
    <property type="entry name" value="PapD-like"/>
    <property type="match status" value="1"/>
</dbReference>
<dbReference type="AlphaFoldDB" id="A0A4U5P3F7"/>
<name>A0A4U5P3F7_POPAL</name>
<dbReference type="EMBL" id="RCHU01000838">
    <property type="protein sequence ID" value="TKR90789.1"/>
    <property type="molecule type" value="Genomic_DNA"/>
</dbReference>
<dbReference type="STRING" id="43335.A0A4U5P3F7"/>
<organism evidence="2">
    <name type="scientific">Populus alba</name>
    <name type="common">White poplar</name>
    <dbReference type="NCBI Taxonomy" id="43335"/>
    <lineage>
        <taxon>Eukaryota</taxon>
        <taxon>Viridiplantae</taxon>
        <taxon>Streptophyta</taxon>
        <taxon>Embryophyta</taxon>
        <taxon>Tracheophyta</taxon>
        <taxon>Spermatophyta</taxon>
        <taxon>Magnoliopsida</taxon>
        <taxon>eudicotyledons</taxon>
        <taxon>Gunneridae</taxon>
        <taxon>Pentapetalae</taxon>
        <taxon>rosids</taxon>
        <taxon>fabids</taxon>
        <taxon>Malpighiales</taxon>
        <taxon>Salicaceae</taxon>
        <taxon>Saliceae</taxon>
        <taxon>Populus</taxon>
    </lineage>
</organism>
<evidence type="ECO:0000313" key="2">
    <source>
        <dbReference type="EMBL" id="TKR90789.1"/>
    </source>
</evidence>
<reference evidence="2" key="1">
    <citation type="submission" date="2018-10" db="EMBL/GenBank/DDBJ databases">
        <title>Population genomic analysis revealed the cold adaptation of white poplar.</title>
        <authorList>
            <person name="Liu Y.-J."/>
        </authorList>
    </citation>
    <scope>NUCLEOTIDE SEQUENCE [LARGE SCALE GENOMIC DNA]</scope>
    <source>
        <strain evidence="2">PAL-ZL1</strain>
    </source>
</reference>
<dbReference type="PROSITE" id="PS50202">
    <property type="entry name" value="MSP"/>
    <property type="match status" value="1"/>
</dbReference>
<dbReference type="InterPro" id="IPR000535">
    <property type="entry name" value="MSP_dom"/>
</dbReference>
<evidence type="ECO:0000259" key="1">
    <source>
        <dbReference type="PROSITE" id="PS50202"/>
    </source>
</evidence>
<dbReference type="Gene3D" id="2.60.40.10">
    <property type="entry name" value="Immunoglobulins"/>
    <property type="match status" value="1"/>
</dbReference>
<accession>A0A4U5P3F7</accession>
<sequence>MDRLIGLEPWNLVSIRIEPRQKCYGELSTLRNVMCTMPVAFRIQALNKTRYTIKPQSRIISPLATLAIEITYHLSPGSLLPETFPHCENSCLLHSVVVPGAAIKDVTSSTDAVPIDWFTTRKKQVFIDSGIKVMFVGSPILAQLVTDGLMDEFQSRSG</sequence>
<protein>
    <recommendedName>
        <fullName evidence="1">MSP domain-containing protein</fullName>
    </recommendedName>
</protein>